<dbReference type="Pfam" id="PF01127">
    <property type="entry name" value="Sdh_cyt"/>
    <property type="match status" value="1"/>
</dbReference>
<keyword evidence="6" id="KW-0479">Metal-binding</keyword>
<comment type="cofactor">
    <cofactor evidence="1">
        <name>heme</name>
        <dbReference type="ChEBI" id="CHEBI:30413"/>
    </cofactor>
</comment>
<evidence type="ECO:0000256" key="6">
    <source>
        <dbReference type="ARBA" id="ARBA00022723"/>
    </source>
</evidence>
<protein>
    <recommendedName>
        <fullName evidence="13">Succinate dehydrogenase cytochrome b556 subunit</fullName>
    </recommendedName>
</protein>
<evidence type="ECO:0000256" key="2">
    <source>
        <dbReference type="ARBA" id="ARBA00004050"/>
    </source>
</evidence>
<dbReference type="GO" id="GO:0046872">
    <property type="term" value="F:metal ion binding"/>
    <property type="evidence" value="ECO:0007669"/>
    <property type="project" value="UniProtKB-KW"/>
</dbReference>
<dbReference type="InterPro" id="IPR034804">
    <property type="entry name" value="SQR/QFR_C/D"/>
</dbReference>
<organism evidence="11 12">
    <name type="scientific">Acidihalobacter yilgarnensis</name>
    <dbReference type="NCBI Taxonomy" id="2819280"/>
    <lineage>
        <taxon>Bacteria</taxon>
        <taxon>Pseudomonadati</taxon>
        <taxon>Pseudomonadota</taxon>
        <taxon>Gammaproteobacteria</taxon>
        <taxon>Chromatiales</taxon>
        <taxon>Ectothiorhodospiraceae</taxon>
        <taxon>Acidihalobacter</taxon>
    </lineage>
</organism>
<keyword evidence="8" id="KW-0408">Iron</keyword>
<dbReference type="Gene3D" id="1.20.1300.10">
    <property type="entry name" value="Fumarate reductase/succinate dehydrogenase, transmembrane subunit"/>
    <property type="match status" value="1"/>
</dbReference>
<dbReference type="SUPFAM" id="SSF81343">
    <property type="entry name" value="Fumarate reductase respiratory complex transmembrane subunits"/>
    <property type="match status" value="1"/>
</dbReference>
<reference evidence="12" key="1">
    <citation type="submission" date="2016-09" db="EMBL/GenBank/DDBJ databases">
        <title>Acidihalobacter prosperus F5.</title>
        <authorList>
            <person name="Khaleque H.N."/>
            <person name="Ramsay J.P."/>
            <person name="Kaksonen A.H."/>
            <person name="Boxall N.J."/>
            <person name="Watkin E.L.J."/>
        </authorList>
    </citation>
    <scope>NUCLEOTIDE SEQUENCE [LARGE SCALE GENOMIC DNA]</scope>
    <source>
        <strain evidence="12">F5</strain>
    </source>
</reference>
<evidence type="ECO:0008006" key="13">
    <source>
        <dbReference type="Google" id="ProtNLM"/>
    </source>
</evidence>
<keyword evidence="5 10" id="KW-0812">Transmembrane</keyword>
<evidence type="ECO:0000256" key="8">
    <source>
        <dbReference type="ARBA" id="ARBA00023004"/>
    </source>
</evidence>
<name>A0A1D8INI8_9GAMM</name>
<keyword evidence="9 10" id="KW-0472">Membrane</keyword>
<evidence type="ECO:0000256" key="1">
    <source>
        <dbReference type="ARBA" id="ARBA00001971"/>
    </source>
</evidence>
<accession>A0A1D8INI8</accession>
<dbReference type="Proteomes" id="UP000095401">
    <property type="component" value="Chromosome"/>
</dbReference>
<feature type="transmembrane region" description="Helical" evidence="10">
    <location>
        <begin position="21"/>
        <end position="44"/>
    </location>
</feature>
<dbReference type="AlphaFoldDB" id="A0A1D8INI8"/>
<evidence type="ECO:0000256" key="7">
    <source>
        <dbReference type="ARBA" id="ARBA00022989"/>
    </source>
</evidence>
<dbReference type="InterPro" id="IPR000701">
    <property type="entry name" value="SuccDH_FuR_B_TM-su"/>
</dbReference>
<evidence type="ECO:0000256" key="3">
    <source>
        <dbReference type="ARBA" id="ARBA00004370"/>
    </source>
</evidence>
<dbReference type="GO" id="GO:0016020">
    <property type="term" value="C:membrane"/>
    <property type="evidence" value="ECO:0007669"/>
    <property type="project" value="UniProtKB-SubCell"/>
</dbReference>
<gene>
    <name evidence="11" type="ORF">BI364_08760</name>
</gene>
<comment type="subcellular location">
    <subcellularLocation>
        <location evidence="3">Membrane</location>
    </subcellularLocation>
</comment>
<evidence type="ECO:0000256" key="4">
    <source>
        <dbReference type="ARBA" id="ARBA00022617"/>
    </source>
</evidence>
<evidence type="ECO:0000256" key="9">
    <source>
        <dbReference type="ARBA" id="ARBA00023136"/>
    </source>
</evidence>
<feature type="transmembrane region" description="Helical" evidence="10">
    <location>
        <begin position="94"/>
        <end position="112"/>
    </location>
</feature>
<comment type="function">
    <text evidence="2">Membrane-anchoring subunit of succinate dehydrogenase (SDH).</text>
</comment>
<evidence type="ECO:0000256" key="5">
    <source>
        <dbReference type="ARBA" id="ARBA00022692"/>
    </source>
</evidence>
<proteinExistence type="predicted"/>
<keyword evidence="12" id="KW-1185">Reference proteome</keyword>
<dbReference type="EMBL" id="CP017415">
    <property type="protein sequence ID" value="AOU98040.1"/>
    <property type="molecule type" value="Genomic_DNA"/>
</dbReference>
<sequence>MNRNRGLRRHSSYWAFAVHRASGLLLGIFLPIHLWVLSTIITGASDSSGSLDWANNPWVKFGEGGVAMLLAAHLTGGLRLLAIEFLPWGDWQKTAIAVACGVSLMIALSYLLRAF</sequence>
<evidence type="ECO:0000256" key="10">
    <source>
        <dbReference type="SAM" id="Phobius"/>
    </source>
</evidence>
<dbReference type="KEGG" id="aprs:BI364_08760"/>
<keyword evidence="7 10" id="KW-1133">Transmembrane helix</keyword>
<evidence type="ECO:0000313" key="11">
    <source>
        <dbReference type="EMBL" id="AOU98040.1"/>
    </source>
</evidence>
<evidence type="ECO:0000313" key="12">
    <source>
        <dbReference type="Proteomes" id="UP000095401"/>
    </source>
</evidence>
<keyword evidence="4" id="KW-0349">Heme</keyword>